<evidence type="ECO:0000313" key="2">
    <source>
        <dbReference type="Proteomes" id="UP000492821"/>
    </source>
</evidence>
<proteinExistence type="predicted"/>
<keyword evidence="1" id="KW-0812">Transmembrane</keyword>
<accession>A0A7E4UMA1</accession>
<organism evidence="2 3">
    <name type="scientific">Panagrellus redivivus</name>
    <name type="common">Microworm</name>
    <dbReference type="NCBI Taxonomy" id="6233"/>
    <lineage>
        <taxon>Eukaryota</taxon>
        <taxon>Metazoa</taxon>
        <taxon>Ecdysozoa</taxon>
        <taxon>Nematoda</taxon>
        <taxon>Chromadorea</taxon>
        <taxon>Rhabditida</taxon>
        <taxon>Tylenchina</taxon>
        <taxon>Panagrolaimomorpha</taxon>
        <taxon>Panagrolaimoidea</taxon>
        <taxon>Panagrolaimidae</taxon>
        <taxon>Panagrellus</taxon>
    </lineage>
</organism>
<name>A0A7E4UMA1_PANRE</name>
<dbReference type="WBParaSite" id="Pan_g10455.t1">
    <property type="protein sequence ID" value="Pan_g10455.t1"/>
    <property type="gene ID" value="Pan_g10455"/>
</dbReference>
<reference evidence="3" key="2">
    <citation type="submission" date="2020-10" db="UniProtKB">
        <authorList>
            <consortium name="WormBaseParasite"/>
        </authorList>
    </citation>
    <scope>IDENTIFICATION</scope>
</reference>
<dbReference type="Proteomes" id="UP000492821">
    <property type="component" value="Unassembled WGS sequence"/>
</dbReference>
<keyword evidence="1" id="KW-1133">Transmembrane helix</keyword>
<feature type="transmembrane region" description="Helical" evidence="1">
    <location>
        <begin position="52"/>
        <end position="77"/>
    </location>
</feature>
<evidence type="ECO:0000256" key="1">
    <source>
        <dbReference type="SAM" id="Phobius"/>
    </source>
</evidence>
<reference evidence="2" key="1">
    <citation type="journal article" date="2013" name="Genetics">
        <title>The draft genome and transcriptome of Panagrellus redivivus are shaped by the harsh demands of a free-living lifestyle.</title>
        <authorList>
            <person name="Srinivasan J."/>
            <person name="Dillman A.R."/>
            <person name="Macchietto M.G."/>
            <person name="Heikkinen L."/>
            <person name="Lakso M."/>
            <person name="Fracchia K.M."/>
            <person name="Antoshechkin I."/>
            <person name="Mortazavi A."/>
            <person name="Wong G."/>
            <person name="Sternberg P.W."/>
        </authorList>
    </citation>
    <scope>NUCLEOTIDE SEQUENCE [LARGE SCALE GENOMIC DNA]</scope>
    <source>
        <strain evidence="2">MT8872</strain>
    </source>
</reference>
<protein>
    <submittedName>
        <fullName evidence="3">Uncharacterized protein</fullName>
    </submittedName>
</protein>
<keyword evidence="1" id="KW-0472">Membrane</keyword>
<sequence length="119" mass="13375">MQKEKVRLSTKDVAVLYQTKPMGLGWSDNRENAHTHRKTKTSLASCNITSNLILMAAMLVMWTSKYVKIPVIITAFFKVSKRRITSAPHSIFTHSVKTLASTPPTISLWVKNANASSWK</sequence>
<dbReference type="AlphaFoldDB" id="A0A7E4UMA1"/>
<keyword evidence="2" id="KW-1185">Reference proteome</keyword>
<evidence type="ECO:0000313" key="3">
    <source>
        <dbReference type="WBParaSite" id="Pan_g10455.t1"/>
    </source>
</evidence>